<proteinExistence type="predicted"/>
<organism evidence="1">
    <name type="scientific">uncultured Caudovirales phage</name>
    <dbReference type="NCBI Taxonomy" id="2100421"/>
    <lineage>
        <taxon>Viruses</taxon>
        <taxon>Duplodnaviria</taxon>
        <taxon>Heunggongvirae</taxon>
        <taxon>Uroviricota</taxon>
        <taxon>Caudoviricetes</taxon>
        <taxon>Peduoviridae</taxon>
        <taxon>Maltschvirus</taxon>
        <taxon>Maltschvirus maltsch</taxon>
    </lineage>
</organism>
<evidence type="ECO:0008006" key="2">
    <source>
        <dbReference type="Google" id="ProtNLM"/>
    </source>
</evidence>
<gene>
    <name evidence="1" type="ORF">UFOVP1655_233</name>
</gene>
<evidence type="ECO:0000313" key="1">
    <source>
        <dbReference type="EMBL" id="CAB4222789.1"/>
    </source>
</evidence>
<sequence length="749" mass="75076">MASIIRIKRSSTSGNPSTLGSGELAYSSLTGTQLNGGDRVFIGVGTETAGDASNHHIIGGKYFTDMLDHVHGTVTADSALIVDSSSKLDVLNVDNLTLNGNDISSTNTNGNITIDPNGTGYVSIIGTNGFVLPVGTTAQQGPAVAGAIRLNSTSTQFEGYSGTNWSSLGGVRSVDGLTYISAESTPAASDDTIRFYSNGTLQMSLDTDSLDIAATVLSTNLNATTVSSTANTGALVVIGGVGIGGNLNVAGDFGLTGGIALSGDVAINGGDLYSTSGTFNLLNKDSSASGTNDGPTTINAFLNSSAINVGATSSTITFNDAVVATGNLRVVSTSQLDGATTIGASGTRVATTVYGTTVDITGSSTTKIGVEAATGSAITFELKATNSVGDANLDINVDDTVTLDATAISIDATDTSNFSITTNSSSNKSLVFDATNSGTGEAIIAVGSASTDKVNITSSALTTLTTDEVQADVTTLDINAKYVTIDTVGAGNSLIVTSTDTTINSTTATLQGTAGSGTDMTLNMTGQFNIDNVRIDGNTISTTDGSNILYLDASPVGNNGLVIIKGDLQIDGNTTTINSTTVTIDDPVFTLGGDTAPTTDDNLDRGIEFKWHDGVNAKLGFYGYDDSDSEFVLIASADNTAGVYTPSVAGVFGNARFSKLALVDSTASTTTSSGALIVTGGVGIGGQLNVGGATNKFTAATTCSSTTTGTVVVTGGVGIGGTVYIGTNLTGAGAATSTIDGFQIDGGTY</sequence>
<protein>
    <recommendedName>
        <fullName evidence="2">Major tropism determinant N-terminal domain-containing protein</fullName>
    </recommendedName>
</protein>
<name>A0A6J5T554_9CAUD</name>
<dbReference type="EMBL" id="LR797523">
    <property type="protein sequence ID" value="CAB4222789.1"/>
    <property type="molecule type" value="Genomic_DNA"/>
</dbReference>
<reference evidence="1" key="1">
    <citation type="submission" date="2020-05" db="EMBL/GenBank/DDBJ databases">
        <authorList>
            <person name="Chiriac C."/>
            <person name="Salcher M."/>
            <person name="Ghai R."/>
            <person name="Kavagutti S V."/>
        </authorList>
    </citation>
    <scope>NUCLEOTIDE SEQUENCE</scope>
</reference>
<accession>A0A6J5T554</accession>